<dbReference type="AlphaFoldDB" id="A0A5C6ANU3"/>
<comment type="caution">
    <text evidence="1">The sequence shown here is derived from an EMBL/GenBank/DDBJ whole genome shotgun (WGS) entry which is preliminary data.</text>
</comment>
<reference evidence="1 2" key="1">
    <citation type="submission" date="2019-02" db="EMBL/GenBank/DDBJ databases">
        <title>Deep-cultivation of Planctomycetes and their phenomic and genomic characterization uncovers novel biology.</title>
        <authorList>
            <person name="Wiegand S."/>
            <person name="Jogler M."/>
            <person name="Boedeker C."/>
            <person name="Pinto D."/>
            <person name="Vollmers J."/>
            <person name="Rivas-Marin E."/>
            <person name="Kohn T."/>
            <person name="Peeters S.H."/>
            <person name="Heuer A."/>
            <person name="Rast P."/>
            <person name="Oberbeckmann S."/>
            <person name="Bunk B."/>
            <person name="Jeske O."/>
            <person name="Meyerdierks A."/>
            <person name="Storesund J.E."/>
            <person name="Kallscheuer N."/>
            <person name="Luecker S."/>
            <person name="Lage O.M."/>
            <person name="Pohl T."/>
            <person name="Merkel B.J."/>
            <person name="Hornburger P."/>
            <person name="Mueller R.-W."/>
            <person name="Bruemmer F."/>
            <person name="Labrenz M."/>
            <person name="Spormann A.M."/>
            <person name="Op Den Camp H."/>
            <person name="Overmann J."/>
            <person name="Amann R."/>
            <person name="Jetten M.S.M."/>
            <person name="Mascher T."/>
            <person name="Medema M.H."/>
            <person name="Devos D.P."/>
            <person name="Kaster A.-K."/>
            <person name="Ovreas L."/>
            <person name="Rohde M."/>
            <person name="Galperin M.Y."/>
            <person name="Jogler C."/>
        </authorList>
    </citation>
    <scope>NUCLEOTIDE SEQUENCE [LARGE SCALE GENOMIC DNA]</scope>
    <source>
        <strain evidence="1 2">Pla100</strain>
    </source>
</reference>
<protein>
    <submittedName>
        <fullName evidence="1">Uncharacterized protein</fullName>
    </submittedName>
</protein>
<evidence type="ECO:0000313" key="1">
    <source>
        <dbReference type="EMBL" id="TWU01350.1"/>
    </source>
</evidence>
<dbReference type="EMBL" id="SJPM01000002">
    <property type="protein sequence ID" value="TWU01350.1"/>
    <property type="molecule type" value="Genomic_DNA"/>
</dbReference>
<dbReference type="Proteomes" id="UP000316213">
    <property type="component" value="Unassembled WGS sequence"/>
</dbReference>
<dbReference type="OrthoDB" id="258139at2"/>
<dbReference type="RefSeq" id="WP_146576669.1">
    <property type="nucleotide sequence ID" value="NZ_SJPM01000002.1"/>
</dbReference>
<proteinExistence type="predicted"/>
<gene>
    <name evidence="1" type="ORF">Pla100_10770</name>
</gene>
<name>A0A5C6ANU3_9BACT</name>
<sequence length="603" mass="66227">MPSAKSNLIWFVILIVAFPLNISANPSDRNQYAPLDVHATIPEAKELVVRTYATKKKVWDLFLHCRSLENQASAYPSSQLMAAMGDLFQAIRDSRHLQQMGEPAGYDLEQRLRDIGGGINHLIVSWGNTLEGQKLKVKLDVRLKKSLPRLQKVINQSQQFLARNQLDAFESLMEKEGLNLVIETSPFDPITRNQYKLNFDEVLAAGDAMIAQNRADRYAQAARTEIEKNLEIAMSFQARGEEIRAELEGSLTNTDDPIVTIETAMSELLEAWGRSSAAVIRAHALEVAFNLIDSKNGNAPSQIQQALGNLTTEGIESYVTTIDMIAASQSPIDVRRALGSLLHHISVAQRRLGGRSDRLYEACQLSLEKMASLSPELPGQLAAYRLATDELMHWRSAFANASSAHLRKNTSSAAFLLSIESESLDPENPSGPKRITMVGPPSLNREASQIIVDAATRLIGKSVSGGPALRISSKTPLATIPFDGRVYAAVLLSPLADADLDHLRSDIGVTETLGPLSIHSAEAESAAEMQDFETIVGEIVGVTLESRLVRFATLPDTGYSLVPLGTLPILEDSQYPAYLGICWRLDVRSTIAQSKYFRVSKRQ</sequence>
<keyword evidence="2" id="KW-1185">Reference proteome</keyword>
<evidence type="ECO:0000313" key="2">
    <source>
        <dbReference type="Proteomes" id="UP000316213"/>
    </source>
</evidence>
<organism evidence="1 2">
    <name type="scientific">Neorhodopirellula pilleata</name>
    <dbReference type="NCBI Taxonomy" id="2714738"/>
    <lineage>
        <taxon>Bacteria</taxon>
        <taxon>Pseudomonadati</taxon>
        <taxon>Planctomycetota</taxon>
        <taxon>Planctomycetia</taxon>
        <taxon>Pirellulales</taxon>
        <taxon>Pirellulaceae</taxon>
        <taxon>Neorhodopirellula</taxon>
    </lineage>
</organism>
<accession>A0A5C6ANU3</accession>